<organism evidence="1 2">
    <name type="scientific">Ceratocystis pirilliformis</name>
    <dbReference type="NCBI Taxonomy" id="259994"/>
    <lineage>
        <taxon>Eukaryota</taxon>
        <taxon>Fungi</taxon>
        <taxon>Dikarya</taxon>
        <taxon>Ascomycota</taxon>
        <taxon>Pezizomycotina</taxon>
        <taxon>Sordariomycetes</taxon>
        <taxon>Hypocreomycetidae</taxon>
        <taxon>Microascales</taxon>
        <taxon>Ceratocystidaceae</taxon>
        <taxon>Ceratocystis</taxon>
    </lineage>
</organism>
<dbReference type="Proteomes" id="UP001583280">
    <property type="component" value="Unassembled WGS sequence"/>
</dbReference>
<comment type="caution">
    <text evidence="1">The sequence shown here is derived from an EMBL/GenBank/DDBJ whole genome shotgun (WGS) entry which is preliminary data.</text>
</comment>
<evidence type="ECO:0000313" key="2">
    <source>
        <dbReference type="Proteomes" id="UP001583280"/>
    </source>
</evidence>
<name>A0ABR3ZRB2_9PEZI</name>
<evidence type="ECO:0000313" key="1">
    <source>
        <dbReference type="EMBL" id="KAL1902029.1"/>
    </source>
</evidence>
<reference evidence="1 2" key="1">
    <citation type="journal article" date="2024" name="IMA Fungus">
        <title>IMA Genome - F19 : A genome assembly and annotation guide to empower mycologists, including annotated draft genome sequences of Ceratocystis pirilliformis, Diaporthe australafricana, Fusarium ophioides, Paecilomyces lecythidis, and Sporothrix stenoceras.</title>
        <authorList>
            <person name="Aylward J."/>
            <person name="Wilson A.M."/>
            <person name="Visagie C.M."/>
            <person name="Spraker J."/>
            <person name="Barnes I."/>
            <person name="Buitendag C."/>
            <person name="Ceriani C."/>
            <person name="Del Mar Angel L."/>
            <person name="du Plessis D."/>
            <person name="Fuchs T."/>
            <person name="Gasser K."/>
            <person name="Kramer D."/>
            <person name="Li W."/>
            <person name="Munsamy K."/>
            <person name="Piso A."/>
            <person name="Price J.L."/>
            <person name="Sonnekus B."/>
            <person name="Thomas C."/>
            <person name="van der Nest A."/>
            <person name="van Dijk A."/>
            <person name="van Heerden A."/>
            <person name="van Vuuren N."/>
            <person name="Yilmaz N."/>
            <person name="Duong T.A."/>
            <person name="van der Merwe N.A."/>
            <person name="Wingfield M.J."/>
            <person name="Wingfield B.D."/>
        </authorList>
    </citation>
    <scope>NUCLEOTIDE SEQUENCE [LARGE SCALE GENOMIC DNA]</scope>
    <source>
        <strain evidence="1 2">CMW 12675</strain>
    </source>
</reference>
<proteinExistence type="predicted"/>
<gene>
    <name evidence="1" type="ORF">Cpir12675_000134</name>
</gene>
<dbReference type="EMBL" id="JAWDJO010000002">
    <property type="protein sequence ID" value="KAL1902029.1"/>
    <property type="molecule type" value="Genomic_DNA"/>
</dbReference>
<keyword evidence="2" id="KW-1185">Reference proteome</keyword>
<sequence length="109" mass="11999">MKAATNLDLDPSPKSFNAQEVGKLFNGTNHDVFDIYRPEDNIGITNGQNGMSDARYTPVRKDDAFAGVSCKCPPDTLMCELGDKAISRDLPLLIFDDNGFEYVAKSFAF</sequence>
<protein>
    <submittedName>
        <fullName evidence="1">Uncharacterized protein</fullName>
    </submittedName>
</protein>
<accession>A0ABR3ZRB2</accession>